<proteinExistence type="predicted"/>
<gene>
    <name evidence="2" type="ORF">FJY68_05065</name>
</gene>
<reference evidence="2" key="1">
    <citation type="submission" date="2019-03" db="EMBL/GenBank/DDBJ databases">
        <title>Lake Tanganyika Metagenome-Assembled Genomes (MAGs).</title>
        <authorList>
            <person name="Tran P."/>
        </authorList>
    </citation>
    <scope>NUCLEOTIDE SEQUENCE</scope>
    <source>
        <strain evidence="2">K_DeepCast_150m_m2_040</strain>
    </source>
</reference>
<dbReference type="EMBL" id="VGIR01000022">
    <property type="protein sequence ID" value="MBM3331209.1"/>
    <property type="molecule type" value="Genomic_DNA"/>
</dbReference>
<protein>
    <recommendedName>
        <fullName evidence="4">Glycine zipper 2TM domain-containing protein</fullName>
    </recommendedName>
</protein>
<accession>A0A937XGX0</accession>
<feature type="chain" id="PRO_5037920979" description="Glycine zipper 2TM domain-containing protein" evidence="1">
    <location>
        <begin position="23"/>
        <end position="168"/>
    </location>
</feature>
<dbReference type="Proteomes" id="UP000779900">
    <property type="component" value="Unassembled WGS sequence"/>
</dbReference>
<evidence type="ECO:0000256" key="1">
    <source>
        <dbReference type="SAM" id="SignalP"/>
    </source>
</evidence>
<comment type="caution">
    <text evidence="2">The sequence shown here is derived from an EMBL/GenBank/DDBJ whole genome shotgun (WGS) entry which is preliminary data.</text>
</comment>
<evidence type="ECO:0000313" key="3">
    <source>
        <dbReference type="Proteomes" id="UP000779900"/>
    </source>
</evidence>
<feature type="signal peptide" evidence="1">
    <location>
        <begin position="1"/>
        <end position="22"/>
    </location>
</feature>
<evidence type="ECO:0000313" key="2">
    <source>
        <dbReference type="EMBL" id="MBM3331209.1"/>
    </source>
</evidence>
<keyword evidence="1" id="KW-0732">Signal</keyword>
<sequence length="168" mass="16761">MNVARKTAAVLLLALAAAAAFAQQSNATKLIAYQGSQDIWNQHWSTGTRTNIDPSELTSKEQPNVKTTTKYGACVRGGIGAAGASACLSEDGTVSVGASLLGGQASIYTNPKSGNMGGCVGVGVTVGAGVGASASAVVCGDKEKGLVAKTSVGSVVGEATTTYYDGRR</sequence>
<name>A0A937XGX0_UNCW3</name>
<dbReference type="AlphaFoldDB" id="A0A937XGX0"/>
<organism evidence="2 3">
    <name type="scientific">candidate division WOR-3 bacterium</name>
    <dbReference type="NCBI Taxonomy" id="2052148"/>
    <lineage>
        <taxon>Bacteria</taxon>
        <taxon>Bacteria division WOR-3</taxon>
    </lineage>
</organism>
<evidence type="ECO:0008006" key="4">
    <source>
        <dbReference type="Google" id="ProtNLM"/>
    </source>
</evidence>